<feature type="non-terminal residue" evidence="1">
    <location>
        <position position="75"/>
    </location>
</feature>
<dbReference type="AlphaFoldDB" id="A0A5E4DIX2"/>
<evidence type="ECO:0000313" key="2">
    <source>
        <dbReference type="Proteomes" id="UP000335636"/>
    </source>
</evidence>
<reference evidence="1" key="1">
    <citation type="submission" date="2019-04" db="EMBL/GenBank/DDBJ databases">
        <authorList>
            <person name="Alioto T."/>
            <person name="Alioto T."/>
        </authorList>
    </citation>
    <scope>NUCLEOTIDE SEQUENCE [LARGE SCALE GENOMIC DNA]</scope>
</reference>
<feature type="non-terminal residue" evidence="1">
    <location>
        <position position="1"/>
    </location>
</feature>
<sequence>SVELNGFMTFRDQYMGMSVPPHYQYIPHLFSYSGHSPLLPPQARSLDPQSYSLIHQLMSAEDLEPLGTPMLIEDG</sequence>
<dbReference type="Proteomes" id="UP000335636">
    <property type="component" value="Unassembled WGS sequence"/>
</dbReference>
<organism evidence="1 2">
    <name type="scientific">Marmota monax</name>
    <name type="common">Woodchuck</name>
    <dbReference type="NCBI Taxonomy" id="9995"/>
    <lineage>
        <taxon>Eukaryota</taxon>
        <taxon>Metazoa</taxon>
        <taxon>Chordata</taxon>
        <taxon>Craniata</taxon>
        <taxon>Vertebrata</taxon>
        <taxon>Euteleostomi</taxon>
        <taxon>Mammalia</taxon>
        <taxon>Eutheria</taxon>
        <taxon>Euarchontoglires</taxon>
        <taxon>Glires</taxon>
        <taxon>Rodentia</taxon>
        <taxon>Sciuromorpha</taxon>
        <taxon>Sciuridae</taxon>
        <taxon>Xerinae</taxon>
        <taxon>Marmotini</taxon>
        <taxon>Marmota</taxon>
    </lineage>
</organism>
<comment type="caution">
    <text evidence="1">The sequence shown here is derived from an EMBL/GenBank/DDBJ whole genome shotgun (WGS) entry which is preliminary data.</text>
</comment>
<protein>
    <submittedName>
        <fullName evidence="1">Uncharacterized protein</fullName>
    </submittedName>
</protein>
<proteinExistence type="predicted"/>
<evidence type="ECO:0000313" key="1">
    <source>
        <dbReference type="EMBL" id="VTJ92051.1"/>
    </source>
</evidence>
<gene>
    <name evidence="1" type="ORF">MONAX_5E043026</name>
</gene>
<accession>A0A5E4DIX2</accession>
<name>A0A5E4DIX2_MARMO</name>
<keyword evidence="2" id="KW-1185">Reference proteome</keyword>
<dbReference type="EMBL" id="CABDUW010013323">
    <property type="protein sequence ID" value="VTJ92051.1"/>
    <property type="molecule type" value="Genomic_DNA"/>
</dbReference>